<reference evidence="1" key="1">
    <citation type="submission" date="2021-06" db="EMBL/GenBank/DDBJ databases">
        <authorList>
            <person name="Kallberg Y."/>
            <person name="Tangrot J."/>
            <person name="Rosling A."/>
        </authorList>
    </citation>
    <scope>NUCLEOTIDE SEQUENCE</scope>
    <source>
        <strain evidence="1">MA453B</strain>
    </source>
</reference>
<name>A0A9N8VC66_9GLOM</name>
<protein>
    <submittedName>
        <fullName evidence="1">7180_t:CDS:1</fullName>
    </submittedName>
</protein>
<dbReference type="OrthoDB" id="2350370at2759"/>
<proteinExistence type="predicted"/>
<gene>
    <name evidence="1" type="ORF">DERYTH_LOCUS522</name>
</gene>
<organism evidence="1 2">
    <name type="scientific">Dentiscutata erythropus</name>
    <dbReference type="NCBI Taxonomy" id="1348616"/>
    <lineage>
        <taxon>Eukaryota</taxon>
        <taxon>Fungi</taxon>
        <taxon>Fungi incertae sedis</taxon>
        <taxon>Mucoromycota</taxon>
        <taxon>Glomeromycotina</taxon>
        <taxon>Glomeromycetes</taxon>
        <taxon>Diversisporales</taxon>
        <taxon>Gigasporaceae</taxon>
        <taxon>Dentiscutata</taxon>
    </lineage>
</organism>
<keyword evidence="2" id="KW-1185">Reference proteome</keyword>
<evidence type="ECO:0000313" key="2">
    <source>
        <dbReference type="Proteomes" id="UP000789405"/>
    </source>
</evidence>
<accession>A0A9N8VC66</accession>
<sequence length="64" mass="7379">MESDLDLSVERNYNLKTGVTEEFFDLDIDEYSDAWFNKDLNLNTLFGGKLIEEKDHSICTSIVS</sequence>
<dbReference type="Proteomes" id="UP000789405">
    <property type="component" value="Unassembled WGS sequence"/>
</dbReference>
<dbReference type="AlphaFoldDB" id="A0A9N8VC66"/>
<dbReference type="EMBL" id="CAJVPY010000118">
    <property type="protein sequence ID" value="CAG8451155.1"/>
    <property type="molecule type" value="Genomic_DNA"/>
</dbReference>
<evidence type="ECO:0000313" key="1">
    <source>
        <dbReference type="EMBL" id="CAG8451155.1"/>
    </source>
</evidence>
<comment type="caution">
    <text evidence="1">The sequence shown here is derived from an EMBL/GenBank/DDBJ whole genome shotgun (WGS) entry which is preliminary data.</text>
</comment>